<name>I7LIT7_METBM</name>
<dbReference type="AlphaFoldDB" id="I7LIT7"/>
<dbReference type="Pfam" id="PF24434">
    <property type="entry name" value="DUF7557"/>
    <property type="match status" value="1"/>
</dbReference>
<reference evidence="2" key="1">
    <citation type="journal article" date="2012" name="J. Bacteriol.">
        <title>Complete genome sequence of the hydrogenotrophic, methanogenic archaeon Methanoculleus bourgensis strain MS2T, isolated from a sewage sludge digester.</title>
        <authorList>
            <person name="Maus I."/>
            <person name="Wibberg D."/>
            <person name="Stantscheff R."/>
            <person name="Eikmeyer F.G."/>
            <person name="Seffner A."/>
            <person name="Boelter J."/>
            <person name="Szczepanowski R."/>
            <person name="Blom J."/>
            <person name="Jaenicke S."/>
            <person name="Konig H."/>
            <person name="Puhler A."/>
            <person name="Schluter A."/>
        </authorList>
    </citation>
    <scope>NUCLEOTIDE SEQUENCE [LARGE SCALE GENOMIC DNA]</scope>
    <source>
        <strain evidence="2">ATCC 43281 / DSM 3045 / OCM 15 / MS2</strain>
    </source>
</reference>
<keyword evidence="2" id="KW-1185">Reference proteome</keyword>
<protein>
    <submittedName>
        <fullName evidence="1">Uncharacterized protein</fullName>
    </submittedName>
</protein>
<sequence length="76" mass="8477">MVTTIPLRPETRARLDGVTVHPRESYDEALNRFPDMAYDPEPLSEETLKEIEDGIADIQAGCYRSLEDSAQGPGLE</sequence>
<dbReference type="RefSeq" id="WP_014866274.1">
    <property type="nucleotide sequence ID" value="NC_018227.2"/>
</dbReference>
<dbReference type="BioCyc" id="MBOU1201294:BN140_RS01865-MONOMER"/>
<evidence type="ECO:0000313" key="1">
    <source>
        <dbReference type="EMBL" id="CCJ35297.1"/>
    </source>
</evidence>
<dbReference type="HOGENOM" id="CLU_191925_0_0_2"/>
<gene>
    <name evidence="1" type="ordered locus">BN140_0374</name>
</gene>
<dbReference type="KEGG" id="mbg:BN140_0374"/>
<dbReference type="EMBL" id="HE964772">
    <property type="protein sequence ID" value="CCJ35297.1"/>
    <property type="molecule type" value="Genomic_DNA"/>
</dbReference>
<dbReference type="Proteomes" id="UP000009007">
    <property type="component" value="Chromosome I"/>
</dbReference>
<dbReference type="GeneID" id="13353936"/>
<proteinExistence type="predicted"/>
<dbReference type="InterPro" id="IPR055979">
    <property type="entry name" value="DUF7557"/>
</dbReference>
<evidence type="ECO:0000313" key="2">
    <source>
        <dbReference type="Proteomes" id="UP000009007"/>
    </source>
</evidence>
<dbReference type="STRING" id="1201294.BN140_0374"/>
<accession>I7LIT7</accession>
<organism evidence="1 2">
    <name type="scientific">Methanoculleus bourgensis (strain ATCC 43281 / DSM 3045 / OCM 15 / MS2)</name>
    <name type="common">Methanogenium bourgense</name>
    <dbReference type="NCBI Taxonomy" id="1201294"/>
    <lineage>
        <taxon>Archaea</taxon>
        <taxon>Methanobacteriati</taxon>
        <taxon>Methanobacteriota</taxon>
        <taxon>Stenosarchaea group</taxon>
        <taxon>Methanomicrobia</taxon>
        <taxon>Methanomicrobiales</taxon>
        <taxon>Methanomicrobiaceae</taxon>
        <taxon>Methanoculleus</taxon>
    </lineage>
</organism>
<dbReference type="PATRIC" id="fig|1201294.9.peg.404"/>